<feature type="transmembrane region" description="Helical" evidence="5">
    <location>
        <begin position="62"/>
        <end position="81"/>
    </location>
</feature>
<evidence type="ECO:0000256" key="5">
    <source>
        <dbReference type="SAM" id="Phobius"/>
    </source>
</evidence>
<dbReference type="SUPFAM" id="SSF46894">
    <property type="entry name" value="C-terminal effector domain of the bipartite response regulators"/>
    <property type="match status" value="1"/>
</dbReference>
<dbReference type="EMBL" id="DSID01000438">
    <property type="protein sequence ID" value="HEX70747.1"/>
    <property type="molecule type" value="Genomic_DNA"/>
</dbReference>
<evidence type="ECO:0000256" key="4">
    <source>
        <dbReference type="SAM" id="MobiDB-lite"/>
    </source>
</evidence>
<dbReference type="Gene3D" id="1.10.10.10">
    <property type="entry name" value="Winged helix-like DNA-binding domain superfamily/Winged helix DNA-binding domain"/>
    <property type="match status" value="1"/>
</dbReference>
<dbReference type="InterPro" id="IPR000792">
    <property type="entry name" value="Tscrpt_reg_LuxR_C"/>
</dbReference>
<feature type="transmembrane region" description="Helical" evidence="5">
    <location>
        <begin position="40"/>
        <end position="56"/>
    </location>
</feature>
<dbReference type="AlphaFoldDB" id="A0A7C2W758"/>
<feature type="region of interest" description="Disordered" evidence="4">
    <location>
        <begin position="290"/>
        <end position="311"/>
    </location>
</feature>
<evidence type="ECO:0000256" key="3">
    <source>
        <dbReference type="ARBA" id="ARBA00023163"/>
    </source>
</evidence>
<dbReference type="GO" id="GO:0003677">
    <property type="term" value="F:DNA binding"/>
    <property type="evidence" value="ECO:0007669"/>
    <property type="project" value="UniProtKB-KW"/>
</dbReference>
<dbReference type="GO" id="GO:0006355">
    <property type="term" value="P:regulation of DNA-templated transcription"/>
    <property type="evidence" value="ECO:0007669"/>
    <property type="project" value="InterPro"/>
</dbReference>
<gene>
    <name evidence="7" type="ORF">ENP13_05835</name>
</gene>
<accession>A0A7C2W758</accession>
<proteinExistence type="predicted"/>
<dbReference type="InterPro" id="IPR036388">
    <property type="entry name" value="WH-like_DNA-bd_sf"/>
</dbReference>
<evidence type="ECO:0000259" key="6">
    <source>
        <dbReference type="PROSITE" id="PS50043"/>
    </source>
</evidence>
<feature type="transmembrane region" description="Helical" evidence="5">
    <location>
        <begin position="140"/>
        <end position="161"/>
    </location>
</feature>
<dbReference type="InterPro" id="IPR016032">
    <property type="entry name" value="Sig_transdc_resp-reg_C-effctor"/>
</dbReference>
<dbReference type="PANTHER" id="PTHR44688">
    <property type="entry name" value="DNA-BINDING TRANSCRIPTIONAL ACTIVATOR DEVR_DOSR"/>
    <property type="match status" value="1"/>
</dbReference>
<protein>
    <submittedName>
        <fullName evidence="7">Response regulator transcription factor</fullName>
    </submittedName>
</protein>
<name>A0A7C2W758_9BACT</name>
<keyword evidence="5" id="KW-1133">Transmembrane helix</keyword>
<sequence>MDCFNSSGWQCQVCPPPLADSATYSRVVFHWGVEAALTRARWCTLVVGLLLLPVWPPGRSSLLGLIAIGVALGNSIVVWLLRQELGSVQLHTIQRVATALEWSSILAVVGVFHDDPAFPWTGLFVLLVLTSGVRCGRRGVLAATLAAAAVTGTLLGVEAFVLHVLEGSRLVTLLLWATVLLALAGITTSSLLAAADLWHQWHTAQRTHERFALARRQFGLSQREWELLPLLARDDLTYDQIAAILMISPYTVKTHVQRLGQKLGGAHGRRAVVRAARKAGLLPVEWGTASDPHASDLNSPSPGTEIPPCRG</sequence>
<feature type="domain" description="HTH luxR-type" evidence="6">
    <location>
        <begin position="213"/>
        <end position="279"/>
    </location>
</feature>
<evidence type="ECO:0000313" key="7">
    <source>
        <dbReference type="EMBL" id="HEX70747.1"/>
    </source>
</evidence>
<keyword evidence="1" id="KW-0805">Transcription regulation</keyword>
<reference evidence="7" key="1">
    <citation type="journal article" date="2020" name="mSystems">
        <title>Genome- and Community-Level Interaction Insights into Carbon Utilization and Element Cycling Functions of Hydrothermarchaeota in Hydrothermal Sediment.</title>
        <authorList>
            <person name="Zhou Z."/>
            <person name="Liu Y."/>
            <person name="Xu W."/>
            <person name="Pan J."/>
            <person name="Luo Z.H."/>
            <person name="Li M."/>
        </authorList>
    </citation>
    <scope>NUCLEOTIDE SEQUENCE [LARGE SCALE GENOMIC DNA]</scope>
    <source>
        <strain evidence="7">SpSt-192</strain>
    </source>
</reference>
<feature type="transmembrane region" description="Helical" evidence="5">
    <location>
        <begin position="173"/>
        <end position="198"/>
    </location>
</feature>
<evidence type="ECO:0000256" key="2">
    <source>
        <dbReference type="ARBA" id="ARBA00023125"/>
    </source>
</evidence>
<dbReference type="PROSITE" id="PS00622">
    <property type="entry name" value="HTH_LUXR_1"/>
    <property type="match status" value="1"/>
</dbReference>
<feature type="transmembrane region" description="Helical" evidence="5">
    <location>
        <begin position="117"/>
        <end position="133"/>
    </location>
</feature>
<dbReference type="SMART" id="SM00421">
    <property type="entry name" value="HTH_LUXR"/>
    <property type="match status" value="1"/>
</dbReference>
<evidence type="ECO:0000256" key="1">
    <source>
        <dbReference type="ARBA" id="ARBA00023015"/>
    </source>
</evidence>
<dbReference type="Pfam" id="PF00196">
    <property type="entry name" value="GerE"/>
    <property type="match status" value="1"/>
</dbReference>
<dbReference type="PANTHER" id="PTHR44688:SF16">
    <property type="entry name" value="DNA-BINDING TRANSCRIPTIONAL ACTIVATOR DEVR_DOSR"/>
    <property type="match status" value="1"/>
</dbReference>
<dbReference type="CDD" id="cd06170">
    <property type="entry name" value="LuxR_C_like"/>
    <property type="match status" value="1"/>
</dbReference>
<keyword evidence="2" id="KW-0238">DNA-binding</keyword>
<organism evidence="7">
    <name type="scientific">Thermorudis sp</name>
    <dbReference type="NCBI Taxonomy" id="1969470"/>
    <lineage>
        <taxon>Bacteria</taxon>
        <taxon>Pseudomonadati</taxon>
        <taxon>Thermomicrobiota</taxon>
        <taxon>Thermomicrobia</taxon>
        <taxon>Thermomicrobia incertae sedis</taxon>
        <taxon>Thermorudis</taxon>
    </lineage>
</organism>
<keyword evidence="5" id="KW-0812">Transmembrane</keyword>
<keyword evidence="3" id="KW-0804">Transcription</keyword>
<comment type="caution">
    <text evidence="7">The sequence shown here is derived from an EMBL/GenBank/DDBJ whole genome shotgun (WGS) entry which is preliminary data.</text>
</comment>
<dbReference type="PROSITE" id="PS50043">
    <property type="entry name" value="HTH_LUXR_2"/>
    <property type="match status" value="1"/>
</dbReference>
<keyword evidence="5" id="KW-0472">Membrane</keyword>